<evidence type="ECO:0000313" key="16">
    <source>
        <dbReference type="Proteomes" id="UP000186583"/>
    </source>
</evidence>
<evidence type="ECO:0000259" key="14">
    <source>
        <dbReference type="PROSITE" id="PS51384"/>
    </source>
</evidence>
<dbReference type="SUPFAM" id="SSF52343">
    <property type="entry name" value="Ferredoxin reductase-like, C-terminal NADP-linked domain"/>
    <property type="match status" value="1"/>
</dbReference>
<proteinExistence type="inferred from homology"/>
<evidence type="ECO:0000256" key="7">
    <source>
        <dbReference type="ARBA" id="ARBA00022982"/>
    </source>
</evidence>
<evidence type="ECO:0000256" key="10">
    <source>
        <dbReference type="ARBA" id="ARBA00023065"/>
    </source>
</evidence>
<feature type="transmembrane region" description="Helical" evidence="13">
    <location>
        <begin position="36"/>
        <end position="57"/>
    </location>
</feature>
<comment type="catalytic activity">
    <reaction evidence="12">
        <text>2 a Fe(II)-siderophore + NADP(+) + H(+) = 2 a Fe(III)-siderophore + NADPH</text>
        <dbReference type="Rhea" id="RHEA:28795"/>
        <dbReference type="Rhea" id="RHEA-COMP:11342"/>
        <dbReference type="Rhea" id="RHEA-COMP:11344"/>
        <dbReference type="ChEBI" id="CHEBI:15378"/>
        <dbReference type="ChEBI" id="CHEBI:29033"/>
        <dbReference type="ChEBI" id="CHEBI:29034"/>
        <dbReference type="ChEBI" id="CHEBI:57783"/>
        <dbReference type="ChEBI" id="CHEBI:58349"/>
        <dbReference type="EC" id="1.16.1.9"/>
    </reaction>
</comment>
<evidence type="ECO:0000256" key="12">
    <source>
        <dbReference type="ARBA" id="ARBA00048483"/>
    </source>
</evidence>
<keyword evidence="5" id="KW-1003">Cell membrane</keyword>
<reference evidence="15 16" key="1">
    <citation type="submission" date="2016-11" db="EMBL/GenBank/DDBJ databases">
        <title>Draft Genome Assembly of Colletotrichum chlorophyti a pathogen of herbaceous plants.</title>
        <authorList>
            <person name="Gan P."/>
            <person name="Narusaka M."/>
            <person name="Tsushima A."/>
            <person name="Narusaka Y."/>
            <person name="Takano Y."/>
            <person name="Shirasu K."/>
        </authorList>
    </citation>
    <scope>NUCLEOTIDE SEQUENCE [LARGE SCALE GENOMIC DNA]</scope>
    <source>
        <strain evidence="15 16">NTL11</strain>
    </source>
</reference>
<sequence>MEPTWATPWPGNPTIAPYDEALHGVNQPANIAFVQILWASLGLLVAIIICINLALLLMHSKRRAIITEAPVECSQDGWLRPAFNWVPTLKQRFLYAPLFKYRRARRLRLWGTLPSRPFATFLAFFTASNIAYMLAVDFGNPNKYSLLAEIRGRTGTLAVANMVPLVLLIGRNNPLNHWMRLKYDESIMLHRWIGRIIVFEAVLHGIAWAVVHVADQGWTGVGKEIKGDYFILTGILGWLAIVLILFLSIPPLRSACYEAFLDVHIILAAVIIAASIAHLKLSGFDLPQFQWVIAAAALWGLERILRVSRLIAYSFSWDGKASAVVETLPGQTDVCRITMQLPHRVDIRPGSHAYVRLAAARPWETHPFSIAWVNHRQTCPSRKSIQSLVSLDSLISLEEQRKKTAVSFIVCAQRGFTRSLFNRVTAAGRPLKTSATFEGPYDGHSSLASYGHVVLIAGATGITHQLSYAQRLVHKNNTLTAAARRIVLIWVIRTHDSLDWIRPWLAEILSLPNCSVLLEVKIFMTRERPQESYEIKIGSSAPENNVSYFFERPNIRSLVEREVEDQIGAMFVSVCGPGGLSDDVRAAVRGCQSSGQEIDFEENGFSW</sequence>
<evidence type="ECO:0000256" key="5">
    <source>
        <dbReference type="ARBA" id="ARBA00022475"/>
    </source>
</evidence>
<evidence type="ECO:0000256" key="2">
    <source>
        <dbReference type="ARBA" id="ARBA00006278"/>
    </source>
</evidence>
<protein>
    <recommendedName>
        <fullName evidence="3">ferric-chelate reductase (NADPH)</fullName>
        <ecNumber evidence="3">1.16.1.9</ecNumber>
    </recommendedName>
</protein>
<dbReference type="Proteomes" id="UP000186583">
    <property type="component" value="Unassembled WGS sequence"/>
</dbReference>
<dbReference type="InterPro" id="IPR017938">
    <property type="entry name" value="Riboflavin_synthase-like_b-brl"/>
</dbReference>
<dbReference type="SFLD" id="SFLDG01168">
    <property type="entry name" value="Ferric_reductase_subgroup_(FRE"/>
    <property type="match status" value="1"/>
</dbReference>
<evidence type="ECO:0000256" key="6">
    <source>
        <dbReference type="ARBA" id="ARBA00022692"/>
    </source>
</evidence>
<dbReference type="EMBL" id="MPGH01000008">
    <property type="protein sequence ID" value="OLN97557.1"/>
    <property type="molecule type" value="Genomic_DNA"/>
</dbReference>
<organism evidence="15 16">
    <name type="scientific">Colletotrichum chlorophyti</name>
    <dbReference type="NCBI Taxonomy" id="708187"/>
    <lineage>
        <taxon>Eukaryota</taxon>
        <taxon>Fungi</taxon>
        <taxon>Dikarya</taxon>
        <taxon>Ascomycota</taxon>
        <taxon>Pezizomycotina</taxon>
        <taxon>Sordariomycetes</taxon>
        <taxon>Hypocreomycetidae</taxon>
        <taxon>Glomerellales</taxon>
        <taxon>Glomerellaceae</taxon>
        <taxon>Colletotrichum</taxon>
    </lineage>
</organism>
<dbReference type="Gene3D" id="3.40.50.80">
    <property type="entry name" value="Nucleotide-binding domain of ferredoxin-NADP reductase (FNR) module"/>
    <property type="match status" value="1"/>
</dbReference>
<keyword evidence="4" id="KW-0813">Transport</keyword>
<feature type="transmembrane region" description="Helical" evidence="13">
    <location>
        <begin position="229"/>
        <end position="247"/>
    </location>
</feature>
<dbReference type="InterPro" id="IPR013130">
    <property type="entry name" value="Fe3_Rdtase_TM_dom"/>
</dbReference>
<dbReference type="AlphaFoldDB" id="A0A1Q8S828"/>
<comment type="subcellular location">
    <subcellularLocation>
        <location evidence="1">Cell membrane</location>
        <topology evidence="1">Multi-pass membrane protein</topology>
    </subcellularLocation>
</comment>
<dbReference type="GO" id="GO:0006826">
    <property type="term" value="P:iron ion transport"/>
    <property type="evidence" value="ECO:0007669"/>
    <property type="project" value="TreeGrafter"/>
</dbReference>
<dbReference type="Pfam" id="PF01794">
    <property type="entry name" value="Ferric_reduct"/>
    <property type="match status" value="1"/>
</dbReference>
<feature type="domain" description="FAD-binding FR-type" evidence="14">
    <location>
        <begin position="297"/>
        <end position="447"/>
    </location>
</feature>
<dbReference type="Pfam" id="PF08022">
    <property type="entry name" value="FAD_binding_8"/>
    <property type="match status" value="1"/>
</dbReference>
<comment type="caution">
    <text evidence="15">The sequence shown here is derived from an EMBL/GenBank/DDBJ whole genome shotgun (WGS) entry which is preliminary data.</text>
</comment>
<accession>A0A1Q8S828</accession>
<dbReference type="GO" id="GO:0052851">
    <property type="term" value="F:ferric-chelate reductase (NADPH) activity"/>
    <property type="evidence" value="ECO:0007669"/>
    <property type="project" value="UniProtKB-EC"/>
</dbReference>
<evidence type="ECO:0000256" key="8">
    <source>
        <dbReference type="ARBA" id="ARBA00022989"/>
    </source>
</evidence>
<keyword evidence="16" id="KW-1185">Reference proteome</keyword>
<evidence type="ECO:0000313" key="15">
    <source>
        <dbReference type="EMBL" id="OLN97557.1"/>
    </source>
</evidence>
<dbReference type="InterPro" id="IPR017927">
    <property type="entry name" value="FAD-bd_FR_type"/>
</dbReference>
<dbReference type="PANTHER" id="PTHR32361:SF12">
    <property type="entry name" value="PUTATIVE (AFU_ORTHOLOGUE AFUA_1G14340)-RELATED"/>
    <property type="match status" value="1"/>
</dbReference>
<dbReference type="PANTHER" id="PTHR32361">
    <property type="entry name" value="FERRIC/CUPRIC REDUCTASE TRANSMEMBRANE COMPONENT"/>
    <property type="match status" value="1"/>
</dbReference>
<feature type="transmembrane region" description="Helical" evidence="13">
    <location>
        <begin position="259"/>
        <end position="277"/>
    </location>
</feature>
<evidence type="ECO:0000256" key="11">
    <source>
        <dbReference type="ARBA" id="ARBA00023136"/>
    </source>
</evidence>
<name>A0A1Q8S828_9PEZI</name>
<keyword evidence="9" id="KW-0560">Oxidoreductase</keyword>
<dbReference type="GO" id="GO:0006879">
    <property type="term" value="P:intracellular iron ion homeostasis"/>
    <property type="evidence" value="ECO:0007669"/>
    <property type="project" value="TreeGrafter"/>
</dbReference>
<gene>
    <name evidence="15" type="ORF">CCHL11_00997</name>
</gene>
<evidence type="ECO:0000256" key="9">
    <source>
        <dbReference type="ARBA" id="ARBA00023002"/>
    </source>
</evidence>
<feature type="transmembrane region" description="Helical" evidence="13">
    <location>
        <begin position="109"/>
        <end position="134"/>
    </location>
</feature>
<keyword evidence="10" id="KW-0406">Ion transport</keyword>
<dbReference type="GO" id="GO:0005886">
    <property type="term" value="C:plasma membrane"/>
    <property type="evidence" value="ECO:0007669"/>
    <property type="project" value="UniProtKB-SubCell"/>
</dbReference>
<evidence type="ECO:0000256" key="3">
    <source>
        <dbReference type="ARBA" id="ARBA00012668"/>
    </source>
</evidence>
<keyword evidence="6 13" id="KW-0812">Transmembrane</keyword>
<dbReference type="PROSITE" id="PS51384">
    <property type="entry name" value="FAD_FR"/>
    <property type="match status" value="1"/>
</dbReference>
<dbReference type="SUPFAM" id="SSF63380">
    <property type="entry name" value="Riboflavin synthase domain-like"/>
    <property type="match status" value="1"/>
</dbReference>
<dbReference type="EC" id="1.16.1.9" evidence="3"/>
<dbReference type="InterPro" id="IPR013112">
    <property type="entry name" value="FAD-bd_8"/>
</dbReference>
<dbReference type="InterPro" id="IPR013121">
    <property type="entry name" value="Fe_red_NAD-bd_6"/>
</dbReference>
<dbReference type="SFLD" id="SFLDS00052">
    <property type="entry name" value="Ferric_Reductase_Domain"/>
    <property type="match status" value="1"/>
</dbReference>
<comment type="similarity">
    <text evidence="2">Belongs to the ferric reductase (FRE) family.</text>
</comment>
<dbReference type="GO" id="GO:0015677">
    <property type="term" value="P:copper ion import"/>
    <property type="evidence" value="ECO:0007669"/>
    <property type="project" value="TreeGrafter"/>
</dbReference>
<dbReference type="Pfam" id="PF08030">
    <property type="entry name" value="NAD_binding_6"/>
    <property type="match status" value="1"/>
</dbReference>
<feature type="transmembrane region" description="Helical" evidence="13">
    <location>
        <begin position="154"/>
        <end position="171"/>
    </location>
</feature>
<dbReference type="InterPro" id="IPR051410">
    <property type="entry name" value="Ferric/Cupric_Reductase"/>
</dbReference>
<keyword evidence="11 13" id="KW-0472">Membrane</keyword>
<keyword evidence="7" id="KW-0249">Electron transport</keyword>
<evidence type="ECO:0000256" key="1">
    <source>
        <dbReference type="ARBA" id="ARBA00004651"/>
    </source>
</evidence>
<evidence type="ECO:0000256" key="13">
    <source>
        <dbReference type="SAM" id="Phobius"/>
    </source>
</evidence>
<evidence type="ECO:0000256" key="4">
    <source>
        <dbReference type="ARBA" id="ARBA00022448"/>
    </source>
</evidence>
<dbReference type="OrthoDB" id="167398at2759"/>
<keyword evidence="8 13" id="KW-1133">Transmembrane helix</keyword>
<dbReference type="STRING" id="708187.A0A1Q8S828"/>
<dbReference type="InterPro" id="IPR039261">
    <property type="entry name" value="FNR_nucleotide-bd"/>
</dbReference>
<dbReference type="CDD" id="cd06186">
    <property type="entry name" value="NOX_Duox_like_FAD_NADP"/>
    <property type="match status" value="1"/>
</dbReference>
<feature type="transmembrane region" description="Helical" evidence="13">
    <location>
        <begin position="192"/>
        <end position="214"/>
    </location>
</feature>